<feature type="compositionally biased region" description="Basic and acidic residues" evidence="3">
    <location>
        <begin position="4860"/>
        <end position="4872"/>
    </location>
</feature>
<feature type="compositionally biased region" description="Pro residues" evidence="3">
    <location>
        <begin position="1602"/>
        <end position="1612"/>
    </location>
</feature>
<feature type="compositionally biased region" description="Polar residues" evidence="3">
    <location>
        <begin position="337"/>
        <end position="351"/>
    </location>
</feature>
<feature type="region of interest" description="Disordered" evidence="3">
    <location>
        <begin position="2533"/>
        <end position="2553"/>
    </location>
</feature>
<feature type="compositionally biased region" description="Acidic residues" evidence="3">
    <location>
        <begin position="5543"/>
        <end position="5560"/>
    </location>
</feature>
<keyword evidence="1" id="KW-0945">Host-virus interaction</keyword>
<keyword evidence="2" id="KW-0175">Coiled coil</keyword>
<feature type="compositionally biased region" description="Basic and acidic residues" evidence="3">
    <location>
        <begin position="2580"/>
        <end position="2593"/>
    </location>
</feature>
<evidence type="ECO:0000256" key="2">
    <source>
        <dbReference type="SAM" id="Coils"/>
    </source>
</evidence>
<feature type="coiled-coil region" evidence="2">
    <location>
        <begin position="4486"/>
        <end position="4538"/>
    </location>
</feature>
<feature type="compositionally biased region" description="Basic and acidic residues" evidence="3">
    <location>
        <begin position="4884"/>
        <end position="4896"/>
    </location>
</feature>
<feature type="compositionally biased region" description="Pro residues" evidence="3">
    <location>
        <begin position="6700"/>
        <end position="6744"/>
    </location>
</feature>
<feature type="region of interest" description="Disordered" evidence="3">
    <location>
        <begin position="1528"/>
        <end position="1635"/>
    </location>
</feature>
<keyword evidence="5" id="KW-1185">Reference proteome</keyword>
<evidence type="ECO:0000313" key="5">
    <source>
        <dbReference type="Proteomes" id="UP001056374"/>
    </source>
</evidence>
<feature type="compositionally biased region" description="Low complexity" evidence="3">
    <location>
        <begin position="406"/>
        <end position="422"/>
    </location>
</feature>
<feature type="compositionally biased region" description="Acidic residues" evidence="3">
    <location>
        <begin position="5757"/>
        <end position="5784"/>
    </location>
</feature>
<gene>
    <name evidence="4" type="ORF">NFX46_17755</name>
</gene>
<feature type="region of interest" description="Disordered" evidence="3">
    <location>
        <begin position="4618"/>
        <end position="4647"/>
    </location>
</feature>
<feature type="region of interest" description="Disordered" evidence="3">
    <location>
        <begin position="5459"/>
        <end position="5519"/>
    </location>
</feature>
<feature type="region of interest" description="Disordered" evidence="3">
    <location>
        <begin position="3978"/>
        <end position="3999"/>
    </location>
</feature>
<protein>
    <submittedName>
        <fullName evidence="4">Lonely Cys domain-containing protein</fullName>
    </submittedName>
</protein>
<evidence type="ECO:0000256" key="1">
    <source>
        <dbReference type="ARBA" id="ARBA00022581"/>
    </source>
</evidence>
<feature type="compositionally biased region" description="Polar residues" evidence="3">
    <location>
        <begin position="434"/>
        <end position="465"/>
    </location>
</feature>
<feature type="compositionally biased region" description="Basic and acidic residues" evidence="3">
    <location>
        <begin position="2533"/>
        <end position="2548"/>
    </location>
</feature>
<dbReference type="InterPro" id="IPR003952">
    <property type="entry name" value="FRD_SDH_FAD_BS"/>
</dbReference>
<feature type="compositionally biased region" description="Pro residues" evidence="3">
    <location>
        <begin position="5462"/>
        <end position="5476"/>
    </location>
</feature>
<sequence>MAIMFPPGLREFIEVWVGANVATGNEDLGFDSRNPYLRLADDIRDLSDAMKGAISTAGNSLPPRIADEFVAAMKLFVDDNGQNHLQKFSDELRELGSQQVDRSIKLSEAKYQILLEFILMNIELALIAALAVFTGGTSLTEIAIQKARTALTILLLLQRLGRAIPTPLSVLLEAIQEAFVSFAAQLISMTVPDDPDRRRNSFDWKDIGQSAVAGAFAGLFGGLFSQFSGPIVRNIFKNNHTWKEVFDLPLTFVNEGQAETFAEAFTGLVFLGTFTLNPGTFVSAGLSGALFEATSTGAEYGGKWLNDQFFRDLRFGADDINDLPGGRDRDGGRNGSENRYTYKNTYENPYKSTYDDGSTYRDVHSDPYRDGYGDTYTNGGVYRDAQGDTYGDDSDSYRGDISDNASVFSHTSDVSSVSSRSSLPDYDTAPGTDTVFSALNPVPTTFPGQSAPYSVPQQRPQTASSDDPAVIAGPTLPDPATPDGVRTLSPGESEGSEQSRPSSVVPKPDIRTASDLPQPYRPVRTESGDDPVTVADPAEPSPVVSRDVPHTQPVTVDETPLSSPRPSEIPTGVSSGPGSPDSVDMIMDWEDGQDASEPDHDPDFASDIAPDSVSSDPGMDPATDALYDRLLTDVFGPGIAANPIHPALRDSLAHLDQLRQAVPALRDGPLDLDAVTRRVLLLDTADPVTDAQRSELFRLALDPEVDSARSLATLSAFHLELRGALSLTQALTTADDGGVWGRNWTTTTIPDLDLTEVGKVVRNPDGTLGRGDVEPAPWNRTGEPKPYVVMAEGDHERIVVRGYDGAPRQVPVDVFAELLARDPRLAGLPPGTPVVLLVPDAGARGLDLPRQVADRVGREVWSANGTVKVSPQRDPSQPYVVSLLYGEGLPRADWIRSTPGQVLDPAEYENAPGWERELRSHSVVADGGTTIGRGVFEDSEAPRRIAALKLATESSELWHYDPASGESAKDDEPVPFAGKPVYVFGAHARPGATRMPTMTDPDHHSRRQETGGMLKRRPSLARLPEDHAVLMEACSSATPPGVVRTRRGVDDTFVPDPLAVVSESQHVANETGRTTYGGTHMVSFATLPDGTFVHRLYTDSRGRRGQWVEHRPEPAGALLDDRARAAGLHTDPAQPVTDATREQTLRLVRALRLAFGAAVEDDRRYGDLLAGIGALETMRAADPALRDLGPFSMDLFERAAHAERRGAPGPDAYREVLTRATDAVRRQPGTPFSDFVALPHVTAATQRLGGLPAQDLDTEAARVLRLDGGPAAVGDAERARLFWATVKALEWESRTPDPDALTGRVLHLDRPDPARRPELLHLVAQAAAVGVDVDNPTELGAFHLETLGALSPETQLRGADGAPVGRHWAQAPPNATMAMDRVVVAAPKPGGGFQPVSQERPPWSAPGGPSAYTVWAGGGLDHLLMNLPGGFRGRVPYEEVAELLARDPVLNTRPADGTDVVLAVSKAVPLTAPATGTTTSGTDPRAVISAGTGRAVWATQGGVGLAGTGPSRPYVPTLLPAVPGRPAAADWSVRRPGDATAPSTRVPTGGGTGVDEVTFADREEGAGSTGRRDAARGENPGPPLPDHLDDDVFGGTAEADSPPTPPVPPTPSLTPNVPSVTSVPSEPSSTEGEVQQRELLTDLYGPGILSGPLYPVLRGGLARLDRLRRNDPLLDQGPFDLDAATRRVLLLGSADPVTDVQRSQVLGLATAESAEAAGGLAALAALHLRRQGVLAPTHAMTTGREGRPRGRDWTTAHLPGLDLTHTGRTALQSDGSPHRTDVNTAPWHRPGEPEPYVVRADGDHQHIVVRGFDGAPREVPLDVFAELLALDTELAGLSADVPVVLLVPGAGARGLELPRQVAERIGRDVWSADGAVDVAPQQDPSQPYVVSLRGTRGGQRADWILSTPGQVLDPAESANAPAWEKETLSRTIVTDRGPIGRGVFKDTEPPQTLADLRHATTATELHHYNRAADEWTKDDQPVPFAGKPVYVFAAHARPGETRVPIGSNPDHSTRQERTGGMLKRRPSLARLPEDHAVLMEACSSATPPGVVRTRRGVDDTFVPDPLAVVSESQHVANETGRTTYGGTRTVGIAWRNGRPVHSLHTDSRGRRGQWVEHRPEPAGALLDDRARAAGLHTDPLGPASPETRGRTLRLVRALRLTFGVTIEDDSRYGELLAGIGALETMRHSDPVLRDTVPFSLDLFERAAREIRATEHGDVDGDLGPDAYRDLLAGAADAVRLDPGTVLTDFVTLPHVTTVAEGLDGLTDQEVNDEAAQVLGIDPDTAIGQPERSELFWATVKALEWASRTHDPDALTGRLLHLDKPDPARRPDLLELVVRAAAAGVDVDNLTELGAFHLELLGALSPDTLLSDGQGAPAGRAWTRGSSAVTVDLDSALVMAATPDGGHPPLRGAKMPWTTDPTRPAPYLVWGESGPDHLTMHLPGGLRVRAPYEEVAELLARDPGLNSRPREADVVLATPHATPDAQPTPRATSVLGAGSGRGVWTSPGAVGLLAQSDPASPHVLSLLPLADGRRQRADDWSAVRPRPEPATEAGTTFAAATSFAAGTSSAAPDLTQALVPERPEPDPPHADSPRLDPTMAAPSRERRAPARFEGGRRMPAYVDDLRSLLPTGLTAAELEQLLANPGTFGQSTVVLRGFEQAVDAIDRELGRRPDARPADGPQLLDDVRQTLRDKPKTLADGEGRPFPYVNADGRVRVLWVRARHHGNWAPFDDGVGDATKIDSMHRAAATFGLTKNMQANSQYGLGGPIGPAGTAAFGGFGRLALRFGFINKVGYTLTDQRMNQMETRTLDTSRAFLDDIHYEIRVTDPTGRVLTGIEPGPGTDPAPDTDSAVPARFSFGVRKGLLVRLPDSVTKMPKPGRIPRSIDLDRNSQYRFVRIEGFGPVTAIRDWAAGRIGALPGSSAYTELDIFFSGDSFQRHGGTMARGRITTPPLFADDKKKSPLGVFVVEELIPRTAVLVGETDQAEMRDINTSTVRSERSRAQGRSLLLQAVAGPAFNFFDPGTAPFDLRLQAGPTAQYSYAKTWSVGLGGAGTLKSAGQVKGPRTALYLVVKSVRVRRAGDNAPPTRFLTWSLDRMTSSEARRLAGWDDGTSIALRNGVAPPFAPAYLTVDRPRTLGMHRVKEFTFDDGLRTRVTPDAADGVGRTLLDSFADGVVDALAHLRQGLVVPLDQLLPPDLPKGWRARLGDLLRHRPDQVLQAAQSLPRPPQWTDPVKYRIALQNTLQILGVLSQQNVTANLEALTTIGLPIRLTDPDAVGQTYYTLRVHGTLTRRRYEGKDTNEGMRFSAQGIDRLDGQTSVKRGVDLGFEGTFSGRDNNVDDAGLPRNTLGLTLGARQGWQWEAETGFGSTVTNEPMSVSNQPTHLYRYDLSLTATMGGYWRPRGLIRGLGLGLPGLLVLDEPVNVLFGRAPLGRLSGGGPMTGQVLIGVPVQHTPDADPYADGALNPYLSDEPAPTSLTTERALALAKGDLVLPAGPDTGQPAGRLADRGTPQFKEFRQHPFVIVNMVLSPTLTAEVDRVLRAASGSAWQLVKEGAPTRDAIVRTFTPQYLASSFDQSSGPLGLVGSGLLGKGPYGELWGTFRYATTVGNLRALTPPMSMDTEMTLGGTRQAAGKISDSTSFVFGGQLVYAVAQNPGHGLMGGYGVVANPLSVSRTLSLSVVRTVVADMNRKGFTHQVLVAGDVQHWFALLSSRLGTGRIGTAAAAGALVPRSLAGAAGTALTSPGGVLGHLPEKSAHRLGLIDDGLGDVPRYTGQAWTPQPWMRGVAFGTYAVNALDPTDVLLAFDQRIRELGLDDESRERIRQLVTGRATRALKGEMTTTGPSTLVTAGGWGWDSVRIGSRRVRARVELIPGTPVFDGLDHSAELEENRRAIETVQQNSEASSGADVGLMTSQMVYTGDTHVPAAGPTYTDSGSNRKTVSSSHTVTTVTIYRAASTEPHAEIVTPYRMRITLEADDTPHTGAPADTEPAKGKPTTALDRFRGRLRIVEENDVGELREHVPLSLMEPARPEPEAGGTDASGTDASGPGRLLPAPDPAADPALADPPRPVPAPNAGEELTVRDGDGVTRPFTFPENGMHPRAIIGIENLRMAGDLLLTRAYDVGFSLRALEAEDGPDASALTELLRRTRETGLTRLGTGSAQALEDGTSSTAVTAFFPRTTEPDGYQVAGLTEKSLVGTDTGRLTLRSAPDFSRALLLAVADGSKLEVLRRYGENAGTSSSGEHSQSASLGGAFLYDSPNNAGLNQIGLFGPGPNDLDGDGMPVGDDHLTSRNVKPKTGRSFLFAVPATWLSVGDVHRSIVDSKLANRIRGGTFAKARSGPQAMKSEAYVVTWIREDIARELRIITDTNFPERVGEAWDAVGTASSAWVDADKAYWNKRRASSGLRADLDTAQAVLDKAARIARAVAHPVDLARADVAASDTALRRAETDARDDIRLAAAAVAAARAEVDAFAEDEYAEPEHDGWAEFLRDEQDAAVTRLADAEEAAETVRKAAGLRLETARSEKAAADARLDAARLSARAPGRALDEATGRRDAARKAFETRRAELDELRDTAETAAAEYHRVRAGADQLTRWHRLAATAEGRRQLDGLPEPPAVTYQAPPQAPRPKPPAQARYTRTGTGPATVLTAPTNETYTLHDVPRDGDSFFHALALGLERAAPGALAAEGMDPADPGVTTALRRKMASWLTDHADEDLLAAVAPDHTDAFSAEEITAAGLDLGTDTPARREFDGLGGLLPHAVGLTPEVRAELAITQLLRQGDAAAEAGWNHAAADLLPLLAARTFGVRVTVVGSDGGFQDFTPGNPPGNLRGLVDTSAHSGAHVLLSLDDRHYQLALPTTRTPLEDTRPSPRKGGEVLLKGTGPLPKDAEAPASKDARPSPKGGEVLLKGAGPLPKDAEAPASKDTRTQPGDSRAPAPKAAGEPASHPLTVVPPGNEKTGSEPESDSGRARGRRVPVPGTGECLLYSFMAGDPVHIRSRLGGLAATDRATYDLLGDPDAVRTELRRQARSGTTTGPSRVALRAMRSYVEDYVARSEGRLHPQIIGQFRQTVADAFTARVQGMDRAGMLALLAHHGVRHAPVPEALDPAELLRRYVDARMASQPADPGVSPQDARAVVAAEAEDLSPRQMFEHLERHDLLPTPDDLDDRALRRLLGTAYTESAAPLDATELPTLLDAVVNWERRWGTPAGEVFLPLLAHAFDLRVDVVRSLPSGARRVSGAGPDNATRQTEVYYNGSDHYDGSDARARNRFGDMVLPKRIKDEERDRDGDVRLNPLWVPLDEVDPDLLITGNRDAVWLYTVTDDGRVILGSENLSGIITPEQFDALLAGMREKDPGLTAQALRKTLDGLGHTGIAAGFVDDDGRTADPAAGRTLPGRSRVSGEFRWSAELRSWVVNDKSGRYMSESVRPGLDAAEAADWLANVAALFSDRLGVVVLADQVKTAAAVPPPPPVPEPAPGPPKTRTMALGPDEHEPDHPAPRSEPDAEDDDPLDADADADADADVDADVDVDVVVDINTDAPAPAPADADVDGEPESASLSDDDGPAESAPALPPSRSRVAFEHRHRDVTDPDQRRRLADLAEQIVLTGLRDLRAGLRLPEVMVTGYSNGPRFALSGAVEHSETVGRQRAEAVRDLLRDEIRRQLRRNEAGVRNVAEARGGTVRAEDFPITTESGGRDIGSVGPIDGATGRAARRQVVVTVDRSPLSEAVARLAELSPEDFREVDYFTGPDRLAGNLLHLDDNPGDDPDSDDDSDSESDTGSDSDSDTGSDGDSTTSAPAPVRFDADDLSNRVRRLYELVDEAMAAGRATSRVSLTAYHLGKQGLLSDATRLSAPDGTPSGRNWTGRPARELDVSSYDVVDGDDRDSRPSPWARRPDAPLPYVIGTKDGDHTKVRLALPDGSKRWQLSPEEFAELLAQDEELAGRQKAAEVVLVSPNAGAMGLDLPRRAAARARRTLWSHSGEVALKPHPDTGRYRVEVTDDRALGDESMGEPSDELLGEPIGEWIASDPDDLGPDEGGSEPAEGVLRTIDGRTLRDADVKSVTLTDEGRPVGRAVVNGSDLVRREPWLEELTRSTRWSVYDPVTGEPIGNPRPVPWKGRKPYFFLVHGLPGQTLMVEHMFQNNVAVPGAETGGYLRRRRSVTRLDQHTPLVFLSCWGSGPEGHTAAALKRSRPYVPDPLAVSSAAQDVANVTRRDVYSPDREHLSRYANGKLYDHGIPTTPANDPVDMVKLRPEPTPEELDALAAQAGLETSPDFTPAMVRDTALRMVRALRTTFGVDVEKDRDDPAGGYRRLLRGIGALEVMRRGDENLREHGELTLDLLDRVTRAHHGLTTAPGTRPAPPDPDDVRTMLEAASAHLSTDPRSALPDFVPLPSVDRARELISRHDPDEWARQVLGLRAWEQVTAAHRQNALWATVKAVESVENHPDPDALTTKALHLGTGVDPRDEALRADLLRMTATAAALGRDAYDPTVLAAYDLERNGALNDRTLITSVNGAHTGRSWTGGPAPSRLWADRYVISPDGGLAGSRGALAPWHRKGAAKGAHPSGYVLHMSGTTPGQADMPWPDGTTRPVPYEEIAELLSHDPVLAQLDRDVTVVPVGTGEGDAELAEAIAARTGAARTVWLPVRPLRLLDRRPAVNESLLVLISPQDDTGAHWSQTRPPALAAQPSGPAPDVITTGGDTPSQAPPSEAPPQSPPSEAPPQSPPSEAPPSQLPPPGAPPSQSPPSEAPPSEDARRRWIAGQVSAEDLPGNPPGFTGAEMVTLAELRHAGVEITPGMDVEAQLGGGVRGSGLAPLDQVRLLLARPGPWPDSLDAVAATVSRRVWRSAFTDFENTAPDANTARAWDTALGLLLPGEQDSVLADWRYAGEVYREAVRRLSVVLAAEGTAPSTAARLAARLREGLGLPPPRNTWSE</sequence>
<feature type="region of interest" description="Disordered" evidence="3">
    <location>
        <begin position="321"/>
        <end position="621"/>
    </location>
</feature>
<feature type="region of interest" description="Disordered" evidence="3">
    <location>
        <begin position="5843"/>
        <end position="5900"/>
    </location>
</feature>
<feature type="compositionally biased region" description="Polar residues" evidence="3">
    <location>
        <begin position="1766"/>
        <end position="1775"/>
    </location>
</feature>
<feature type="region of interest" description="Disordered" evidence="3">
    <location>
        <begin position="5682"/>
        <end position="5701"/>
    </location>
</feature>
<dbReference type="Proteomes" id="UP001056374">
    <property type="component" value="Chromosome"/>
</dbReference>
<dbReference type="NCBIfam" id="NF012197">
    <property type="entry name" value="lonely_Cys"/>
    <property type="match status" value="3"/>
</dbReference>
<feature type="region of interest" description="Disordered" evidence="3">
    <location>
        <begin position="4019"/>
        <end position="4084"/>
    </location>
</feature>
<feature type="compositionally biased region" description="Basic and acidic residues" evidence="3">
    <location>
        <begin position="1000"/>
        <end position="1009"/>
    </location>
</feature>
<feature type="region of interest" description="Disordered" evidence="3">
    <location>
        <begin position="763"/>
        <end position="785"/>
    </location>
</feature>
<feature type="region of interest" description="Disordered" evidence="3">
    <location>
        <begin position="5747"/>
        <end position="5800"/>
    </location>
</feature>
<feature type="compositionally biased region" description="Pro residues" evidence="3">
    <location>
        <begin position="4054"/>
        <end position="4072"/>
    </location>
</feature>
<feature type="region of interest" description="Disordered" evidence="3">
    <location>
        <begin position="2577"/>
        <end position="2613"/>
    </location>
</feature>
<dbReference type="EMBL" id="CP099468">
    <property type="protein sequence ID" value="USQ85461.1"/>
    <property type="molecule type" value="Genomic_DNA"/>
</dbReference>
<feature type="region of interest" description="Disordered" evidence="3">
    <location>
        <begin position="2000"/>
        <end position="2020"/>
    </location>
</feature>
<dbReference type="PANTHER" id="PTHR13037">
    <property type="entry name" value="FORMIN"/>
    <property type="match status" value="1"/>
</dbReference>
<reference evidence="4" key="1">
    <citation type="submission" date="2022-06" db="EMBL/GenBank/DDBJ databases">
        <title>Complete genome sequence of soil microorganisms Streptomyces sp. Qhu-M197 isolated from Alpine meadows habitats on the Tibetan Plateau.</title>
        <authorList>
            <person name="Zhang B."/>
            <person name="Xiang X."/>
            <person name="Fan J."/>
        </authorList>
    </citation>
    <scope>NUCLEOTIDE SEQUENCE</scope>
    <source>
        <strain evidence="4">Qhu-M197</strain>
    </source>
</reference>
<evidence type="ECO:0000256" key="3">
    <source>
        <dbReference type="SAM" id="MobiDB-lite"/>
    </source>
</evidence>
<feature type="region of interest" description="Disordered" evidence="3">
    <location>
        <begin position="5534"/>
        <end position="5571"/>
    </location>
</feature>
<feature type="compositionally biased region" description="Basic and acidic residues" evidence="3">
    <location>
        <begin position="5485"/>
        <end position="5499"/>
    </location>
</feature>
<feature type="compositionally biased region" description="Polar residues" evidence="3">
    <location>
        <begin position="4635"/>
        <end position="4647"/>
    </location>
</feature>
<feature type="region of interest" description="Disordered" evidence="3">
    <location>
        <begin position="991"/>
        <end position="1013"/>
    </location>
</feature>
<feature type="region of interest" description="Disordered" evidence="3">
    <location>
        <begin position="1766"/>
        <end position="1791"/>
    </location>
</feature>
<organism evidence="4 5">
    <name type="scientific">Streptomyces phaeoluteigriseus</name>
    <dbReference type="NCBI Taxonomy" id="114686"/>
    <lineage>
        <taxon>Bacteria</taxon>
        <taxon>Bacillati</taxon>
        <taxon>Actinomycetota</taxon>
        <taxon>Actinomycetes</taxon>
        <taxon>Kitasatosporales</taxon>
        <taxon>Streptomycetaceae</taxon>
        <taxon>Streptomyces</taxon>
        <taxon>Streptomyces aurantiacus group</taxon>
    </lineage>
</organism>
<feature type="region of interest" description="Disordered" evidence="3">
    <location>
        <begin position="6666"/>
        <end position="6750"/>
    </location>
</feature>
<feature type="compositionally biased region" description="Acidic residues" evidence="3">
    <location>
        <begin position="587"/>
        <end position="596"/>
    </location>
</feature>
<feature type="compositionally biased region" description="Low complexity" evidence="3">
    <location>
        <begin position="1613"/>
        <end position="1630"/>
    </location>
</feature>
<feature type="compositionally biased region" description="Basic and acidic residues" evidence="3">
    <location>
        <begin position="1559"/>
        <end position="1576"/>
    </location>
</feature>
<dbReference type="PANTHER" id="PTHR13037:SF24">
    <property type="entry name" value="POLYCOMB PROTEIN PCL-RELATED"/>
    <property type="match status" value="1"/>
</dbReference>
<feature type="compositionally biased region" description="Low complexity" evidence="3">
    <location>
        <begin position="572"/>
        <end position="584"/>
    </location>
</feature>
<feature type="compositionally biased region" description="Acidic residues" evidence="3">
    <location>
        <begin position="5500"/>
        <end position="5519"/>
    </location>
</feature>
<name>A0ABY4Z938_9ACTN</name>
<evidence type="ECO:0000313" key="4">
    <source>
        <dbReference type="EMBL" id="USQ85461.1"/>
    </source>
</evidence>
<proteinExistence type="predicted"/>
<dbReference type="RefSeq" id="WP_252550521.1">
    <property type="nucleotide sequence ID" value="NZ_CP099468.1"/>
</dbReference>
<accession>A0ABY4Z938</accession>
<dbReference type="PROSITE" id="PS00504">
    <property type="entry name" value="FRD_SDH_FAD_BINDING"/>
    <property type="match status" value="1"/>
</dbReference>
<feature type="compositionally biased region" description="Basic and acidic residues" evidence="3">
    <location>
        <begin position="2602"/>
        <end position="2613"/>
    </location>
</feature>
<feature type="compositionally biased region" description="Basic and acidic residues" evidence="3">
    <location>
        <begin position="4913"/>
        <end position="4924"/>
    </location>
</feature>
<feature type="compositionally biased region" description="Basic and acidic residues" evidence="3">
    <location>
        <begin position="358"/>
        <end position="372"/>
    </location>
</feature>
<feature type="region of interest" description="Disordered" evidence="3">
    <location>
        <begin position="4855"/>
        <end position="4974"/>
    </location>
</feature>